<feature type="compositionally biased region" description="Polar residues" evidence="8">
    <location>
        <begin position="552"/>
        <end position="562"/>
    </location>
</feature>
<organism evidence="10 11">
    <name type="scientific">Thiobaca trueperi</name>
    <dbReference type="NCBI Taxonomy" id="127458"/>
    <lineage>
        <taxon>Bacteria</taxon>
        <taxon>Pseudomonadati</taxon>
        <taxon>Pseudomonadota</taxon>
        <taxon>Gammaproteobacteria</taxon>
        <taxon>Chromatiales</taxon>
        <taxon>Chromatiaceae</taxon>
        <taxon>Thiobaca</taxon>
    </lineage>
</organism>
<keyword evidence="3" id="KW-0808">Transferase</keyword>
<evidence type="ECO:0000313" key="10">
    <source>
        <dbReference type="EMBL" id="TCT20796.1"/>
    </source>
</evidence>
<gene>
    <name evidence="10" type="ORF">EDC35_105240</name>
</gene>
<evidence type="ECO:0000256" key="5">
    <source>
        <dbReference type="ARBA" id="ARBA00022984"/>
    </source>
</evidence>
<evidence type="ECO:0000259" key="9">
    <source>
        <dbReference type="PROSITE" id="PS52029"/>
    </source>
</evidence>
<keyword evidence="5 7" id="KW-0573">Peptidoglycan synthesis</keyword>
<dbReference type="PANTHER" id="PTHR41533">
    <property type="entry name" value="L,D-TRANSPEPTIDASE HI_1667-RELATED"/>
    <property type="match status" value="1"/>
</dbReference>
<evidence type="ECO:0000256" key="7">
    <source>
        <dbReference type="PROSITE-ProRule" id="PRU01373"/>
    </source>
</evidence>
<evidence type="ECO:0000256" key="3">
    <source>
        <dbReference type="ARBA" id="ARBA00022679"/>
    </source>
</evidence>
<dbReference type="InterPro" id="IPR036366">
    <property type="entry name" value="PGBDSf"/>
</dbReference>
<dbReference type="OrthoDB" id="9778545at2"/>
<dbReference type="CDD" id="cd16913">
    <property type="entry name" value="YkuD_like"/>
    <property type="match status" value="1"/>
</dbReference>
<dbReference type="GO" id="GO:0004180">
    <property type="term" value="F:carboxypeptidase activity"/>
    <property type="evidence" value="ECO:0007669"/>
    <property type="project" value="UniProtKB-ARBA"/>
</dbReference>
<keyword evidence="11" id="KW-1185">Reference proteome</keyword>
<dbReference type="GO" id="GO:0071555">
    <property type="term" value="P:cell wall organization"/>
    <property type="evidence" value="ECO:0007669"/>
    <property type="project" value="UniProtKB-UniRule"/>
</dbReference>
<evidence type="ECO:0000256" key="8">
    <source>
        <dbReference type="SAM" id="MobiDB-lite"/>
    </source>
</evidence>
<dbReference type="GO" id="GO:0008360">
    <property type="term" value="P:regulation of cell shape"/>
    <property type="evidence" value="ECO:0007669"/>
    <property type="project" value="UniProtKB-UniRule"/>
</dbReference>
<comment type="similarity">
    <text evidence="2">Belongs to the YkuD family.</text>
</comment>
<sequence length="568" mass="63277">MPFSVYLRLVSLLLILMPVLASANTLLGNTLDSLREPKTAALDGVPLLSGRLLAEFYAQRDNALVWTDPARIDALLQVVEASPAEGFVPEDFHVATLRLLREPRAFDALSESARIAADIKLSDALLRYVHHTRFGKLDPVAVDRKWNDRAPVPAERLIADMRGALEAADLQAFLASRLSYPFWYEHLRQALNQSAGAARLAGVPPVPPGPALVKGNRGPRVALLRERLHRLGDQGAPLSATPDLFDDALHAEVVTFQRRFKLSADGVVGPATIAAINTPFDARKVERMRINLERMRWLYDDLSADYVFVDVANYMAHVVRDGDIVWSTRVVVGAEDAQTPMFRDNMDHLVFNPTWTVPISIQKKMGKVSASYTLVDRQTGRKFSGGDASNYKRYRVIQQPGPRNALGQVKFMFPNRHSVYLHDTPSKALFGRSTRALSHGCVRVQNPTRLAEMLLNRPDWDQARIATVIQGERTRYVNLDRPLPVLLYYLTAKADEQGAVSFRSDVYGRDQRLQELFAEPVLSARIAFEPPVTAPPPDAEPADGEEADRPLQVNTESQNGVRLTQADD</sequence>
<dbReference type="SUPFAM" id="SSF47090">
    <property type="entry name" value="PGBD-like"/>
    <property type="match status" value="1"/>
</dbReference>
<dbReference type="GO" id="GO:0016740">
    <property type="term" value="F:transferase activity"/>
    <property type="evidence" value="ECO:0007669"/>
    <property type="project" value="UniProtKB-KW"/>
</dbReference>
<dbReference type="Pfam" id="PF01471">
    <property type="entry name" value="PG_binding_1"/>
    <property type="match status" value="1"/>
</dbReference>
<dbReference type="InterPro" id="IPR005490">
    <property type="entry name" value="LD_TPept_cat_dom"/>
</dbReference>
<dbReference type="InterPro" id="IPR038063">
    <property type="entry name" value="Transpep_catalytic_dom"/>
</dbReference>
<dbReference type="Pfam" id="PF03734">
    <property type="entry name" value="YkuD"/>
    <property type="match status" value="1"/>
</dbReference>
<dbReference type="Gene3D" id="1.10.101.10">
    <property type="entry name" value="PGBD-like superfamily/PGBD"/>
    <property type="match status" value="1"/>
</dbReference>
<protein>
    <submittedName>
        <fullName evidence="10">Murein L,D-transpeptidase YcbB/YkuD</fullName>
    </submittedName>
</protein>
<feature type="region of interest" description="Disordered" evidence="8">
    <location>
        <begin position="529"/>
        <end position="568"/>
    </location>
</feature>
<evidence type="ECO:0000256" key="6">
    <source>
        <dbReference type="ARBA" id="ARBA00023316"/>
    </source>
</evidence>
<accession>A0A4R3MYW4</accession>
<dbReference type="InterPro" id="IPR036365">
    <property type="entry name" value="PGBD-like_sf"/>
</dbReference>
<feature type="active site" description="Nucleophile" evidence="7">
    <location>
        <position position="441"/>
    </location>
</feature>
<keyword evidence="6 7" id="KW-0961">Cell wall biogenesis/degradation</keyword>
<evidence type="ECO:0000313" key="11">
    <source>
        <dbReference type="Proteomes" id="UP000295717"/>
    </source>
</evidence>
<dbReference type="AlphaFoldDB" id="A0A4R3MYW4"/>
<dbReference type="InterPro" id="IPR052905">
    <property type="entry name" value="LD-transpeptidase_YkuD-like"/>
</dbReference>
<dbReference type="GO" id="GO:0009252">
    <property type="term" value="P:peptidoglycan biosynthetic process"/>
    <property type="evidence" value="ECO:0007669"/>
    <property type="project" value="UniProtKB-UniPathway"/>
</dbReference>
<dbReference type="SUPFAM" id="SSF141523">
    <property type="entry name" value="L,D-transpeptidase catalytic domain-like"/>
    <property type="match status" value="1"/>
</dbReference>
<evidence type="ECO:0000256" key="1">
    <source>
        <dbReference type="ARBA" id="ARBA00004752"/>
    </source>
</evidence>
<dbReference type="Proteomes" id="UP000295717">
    <property type="component" value="Unassembled WGS sequence"/>
</dbReference>
<dbReference type="EMBL" id="SMAO01000005">
    <property type="protein sequence ID" value="TCT20796.1"/>
    <property type="molecule type" value="Genomic_DNA"/>
</dbReference>
<dbReference type="Gene3D" id="2.40.440.10">
    <property type="entry name" value="L,D-transpeptidase catalytic domain-like"/>
    <property type="match status" value="1"/>
</dbReference>
<proteinExistence type="inferred from homology"/>
<dbReference type="PANTHER" id="PTHR41533:SF2">
    <property type="entry name" value="BLR7131 PROTEIN"/>
    <property type="match status" value="1"/>
</dbReference>
<reference evidence="10 11" key="1">
    <citation type="submission" date="2019-03" db="EMBL/GenBank/DDBJ databases">
        <title>Genomic Encyclopedia of Type Strains, Phase IV (KMG-IV): sequencing the most valuable type-strain genomes for metagenomic binning, comparative biology and taxonomic classification.</title>
        <authorList>
            <person name="Goeker M."/>
        </authorList>
    </citation>
    <scope>NUCLEOTIDE SEQUENCE [LARGE SCALE GENOMIC DNA]</scope>
    <source>
        <strain evidence="10 11">DSM 13587</strain>
    </source>
</reference>
<dbReference type="InterPro" id="IPR002477">
    <property type="entry name" value="Peptidoglycan-bd-like"/>
</dbReference>
<comment type="caution">
    <text evidence="10">The sequence shown here is derived from an EMBL/GenBank/DDBJ whole genome shotgun (WGS) entry which is preliminary data.</text>
</comment>
<comment type="pathway">
    <text evidence="1 7">Cell wall biogenesis; peptidoglycan biosynthesis.</text>
</comment>
<name>A0A4R3MYW4_9GAMM</name>
<evidence type="ECO:0000256" key="2">
    <source>
        <dbReference type="ARBA" id="ARBA00005992"/>
    </source>
</evidence>
<dbReference type="PROSITE" id="PS52029">
    <property type="entry name" value="LD_TPASE"/>
    <property type="match status" value="1"/>
</dbReference>
<dbReference type="UniPathway" id="UPA00219"/>
<feature type="active site" description="Proton donor/acceptor" evidence="7">
    <location>
        <position position="422"/>
    </location>
</feature>
<evidence type="ECO:0000256" key="4">
    <source>
        <dbReference type="ARBA" id="ARBA00022960"/>
    </source>
</evidence>
<feature type="domain" description="L,D-TPase catalytic" evidence="9">
    <location>
        <begin position="305"/>
        <end position="468"/>
    </location>
</feature>
<dbReference type="Pfam" id="PF20142">
    <property type="entry name" value="Scaffold"/>
    <property type="match status" value="1"/>
</dbReference>
<dbReference type="InterPro" id="IPR045380">
    <property type="entry name" value="LD_TPept_scaffold_dom"/>
</dbReference>
<dbReference type="RefSeq" id="WP_132977398.1">
    <property type="nucleotide sequence ID" value="NZ_SMAO01000005.1"/>
</dbReference>
<keyword evidence="4 7" id="KW-0133">Cell shape</keyword>